<dbReference type="Proteomes" id="UP000228952">
    <property type="component" value="Unassembled WGS sequence"/>
</dbReference>
<comment type="caution">
    <text evidence="1">The sequence shown here is derived from an EMBL/GenBank/DDBJ whole genome shotgun (WGS) entry which is preliminary data.</text>
</comment>
<dbReference type="EMBL" id="PFQB01000054">
    <property type="protein sequence ID" value="PJA14350.1"/>
    <property type="molecule type" value="Genomic_DNA"/>
</dbReference>
<protein>
    <submittedName>
        <fullName evidence="1">Uncharacterized protein</fullName>
    </submittedName>
</protein>
<dbReference type="AlphaFoldDB" id="A0A2M7W2Y9"/>
<accession>A0A2M7W2Y9</accession>
<name>A0A2M7W2Y9_9BACT</name>
<gene>
    <name evidence="1" type="ORF">COX64_02290</name>
</gene>
<evidence type="ECO:0000313" key="2">
    <source>
        <dbReference type="Proteomes" id="UP000228952"/>
    </source>
</evidence>
<evidence type="ECO:0000313" key="1">
    <source>
        <dbReference type="EMBL" id="PJA14350.1"/>
    </source>
</evidence>
<proteinExistence type="predicted"/>
<sequence length="222" mass="25808">MNDVTIYRWLIPKILVDPDYSRISIDETLNKEDVLIISNFMNSLEKRFVETTISFTFIVVDDLVDWYWGKQGFKGIRNAKRSFKKLEDNYKKTLITLTQSTVVTSVSTLRVENPFNQYSSFQEKSMQILSNDNLIPDLFEQEIDYRMTAYCQPNKAFSPSYAEELAKRAYSLFVAEYSLLTLCSIGKQSLIYSNGSLLSENRYKFAESVCNYSSIKRISQKI</sequence>
<reference evidence="2" key="1">
    <citation type="submission" date="2017-09" db="EMBL/GenBank/DDBJ databases">
        <title>Depth-based differentiation of microbial function through sediment-hosted aquifers and enrichment of novel symbionts in the deep terrestrial subsurface.</title>
        <authorList>
            <person name="Probst A.J."/>
            <person name="Ladd B."/>
            <person name="Jarett J.K."/>
            <person name="Geller-Mcgrath D.E."/>
            <person name="Sieber C.M.K."/>
            <person name="Emerson J.B."/>
            <person name="Anantharaman K."/>
            <person name="Thomas B.C."/>
            <person name="Malmstrom R."/>
            <person name="Stieglmeier M."/>
            <person name="Klingl A."/>
            <person name="Woyke T."/>
            <person name="Ryan C.M."/>
            <person name="Banfield J.F."/>
        </authorList>
    </citation>
    <scope>NUCLEOTIDE SEQUENCE [LARGE SCALE GENOMIC DNA]</scope>
</reference>
<organism evidence="1 2">
    <name type="scientific">Candidatus Dojkabacteria bacterium CG_4_10_14_0_2_um_filter_Dojkabacteria_WS6_41_15</name>
    <dbReference type="NCBI Taxonomy" id="2014249"/>
    <lineage>
        <taxon>Bacteria</taxon>
        <taxon>Candidatus Dojkabacteria</taxon>
    </lineage>
</organism>